<dbReference type="AlphaFoldDB" id="A0A915JJE2"/>
<dbReference type="Proteomes" id="UP000887565">
    <property type="component" value="Unplaced"/>
</dbReference>
<dbReference type="Gene3D" id="3.30.160.60">
    <property type="entry name" value="Classic Zinc Finger"/>
    <property type="match status" value="1"/>
</dbReference>
<keyword evidence="1" id="KW-1185">Reference proteome</keyword>
<organism evidence="1 2">
    <name type="scientific">Romanomermis culicivorax</name>
    <name type="common">Nematode worm</name>
    <dbReference type="NCBI Taxonomy" id="13658"/>
    <lineage>
        <taxon>Eukaryota</taxon>
        <taxon>Metazoa</taxon>
        <taxon>Ecdysozoa</taxon>
        <taxon>Nematoda</taxon>
        <taxon>Enoplea</taxon>
        <taxon>Dorylaimia</taxon>
        <taxon>Mermithida</taxon>
        <taxon>Mermithoidea</taxon>
        <taxon>Mermithidae</taxon>
        <taxon>Romanomermis</taxon>
    </lineage>
</organism>
<protein>
    <submittedName>
        <fullName evidence="2">C2H2-type domain-containing protein</fullName>
    </submittedName>
</protein>
<evidence type="ECO:0000313" key="2">
    <source>
        <dbReference type="WBParaSite" id="nRc.2.0.1.t26186-RA"/>
    </source>
</evidence>
<reference evidence="2" key="1">
    <citation type="submission" date="2022-11" db="UniProtKB">
        <authorList>
            <consortium name="WormBaseParasite"/>
        </authorList>
    </citation>
    <scope>IDENTIFICATION</scope>
</reference>
<accession>A0A915JJE2</accession>
<proteinExistence type="predicted"/>
<evidence type="ECO:0000313" key="1">
    <source>
        <dbReference type="Proteomes" id="UP000887565"/>
    </source>
</evidence>
<dbReference type="WBParaSite" id="nRc.2.0.1.t26186-RA">
    <property type="protein sequence ID" value="nRc.2.0.1.t26186-RA"/>
    <property type="gene ID" value="nRc.2.0.1.g26186"/>
</dbReference>
<sequence>YNVKWVRDPEIFLCDSLQQDKKLKHTWNGALMSGVVKRRFAGRKTAALKVHSMKHDPDKMIFCLECGYRTKSGHDFYEHIHKTHSSQLLTGVVTSTCDNCGEKFTSLDAYRNHVHPGENLDFELPQAAAFKRFQEIELTDFFMVGKIDPSLNM</sequence>
<name>A0A915JJE2_ROMCU</name>